<keyword evidence="1" id="KW-1133">Transmembrane helix</keyword>
<feature type="transmembrane region" description="Helical" evidence="1">
    <location>
        <begin position="808"/>
        <end position="832"/>
    </location>
</feature>
<evidence type="ECO:0000256" key="1">
    <source>
        <dbReference type="SAM" id="Phobius"/>
    </source>
</evidence>
<keyword evidence="1" id="KW-0812">Transmembrane</keyword>
<reference evidence="2 3" key="1">
    <citation type="submission" date="2022-04" db="EMBL/GenBank/DDBJ databases">
        <authorList>
            <person name="Grouzdev D.S."/>
            <person name="Pantiukh K.S."/>
            <person name="Krutkina M.S."/>
        </authorList>
    </citation>
    <scope>NUCLEOTIDE SEQUENCE [LARGE SCALE GENOMIC DNA]</scope>
    <source>
        <strain evidence="2 3">Jip08</strain>
    </source>
</reference>
<gene>
    <name evidence="2" type="ORF">MWN33_11575</name>
</gene>
<sequence length="913" mass="97530">MTVYAQQCTFGGTAPPMNAIGTWDIAYLVKYASLNVDLAARQPWAKGAGGGNVSVSIPGSNSSIRVALSGKIGAIRIVPGAAKKSLDFEVTITAAKVSGSGLSTLQGLTITVRITAALFLSSATGLQHLAVEAQSVVVASDPAVKAADGTDPYSGSTLAISRVREALAEIFEGDMEAAGLTDWITGIYAKDYREEVNLPWLTPKAVAFTTVNLEGNPPTDGFLAVLGRVDGLTAGLTEDVDIRAMPLDADVNAAVIINPRVLASDTYYKVLNDSLSDTGFADFAYDRMSGSISNGKKVEAFYRINAETGLAEFVTREGLANSQGRTFPLTIPKQSLRFSFGDDSIVVELLDARVDIGHGNELVLRMRHELGLVALEDGSIDLAPIGAPEEDTILTAAPSDTEGSGAAMIGAQVVLSIALEVLAFVFERSYAHVTSIPEKKIDAYAMDCAAAIYQAERENRAVAVNIGGGRRIVVSPRIAREGGEPIAFDSAYRGVFELKPELDSAVTAHPKMKSSDLREEMQNVSEHQSQENLIVNPSEENVALTSRDNPIESVNEQLSEASPLDAPRNYGNTKKIAIKVAREMLPSDRPIEGGEADADLNNLATFIYYATRAYGGNFKKFRDVVGPLVREKAAGTDGAGAPELLQNWLNNVKLNEAVRDPLAEVQDIESLASLIKHGNTEKNLIDNANIKLVYRDLILFINNARKNGLIGDGDYIRLVESSPAFVNYTFEQSGRSEAGSGLLSNSPWVRSSVRLQTQGRELLPWRIVDSVPIKEGLLRDFGEAVGREPGGTLSALKLIITRQPVPKWVLGGAVGVYLIGLAVGLAVPNFVLRSKSAADKARSGKQDFLGDDPGQSEERVAGQSAARLFGALHFPFMTQFDSEASRPSVVLKRAGINGGLILGVSVSFKDHVG</sequence>
<organism evidence="2 3">
    <name type="scientific">Ancylobacter koreensis</name>
    <dbReference type="NCBI Taxonomy" id="266121"/>
    <lineage>
        <taxon>Bacteria</taxon>
        <taxon>Pseudomonadati</taxon>
        <taxon>Pseudomonadota</taxon>
        <taxon>Alphaproteobacteria</taxon>
        <taxon>Hyphomicrobiales</taxon>
        <taxon>Xanthobacteraceae</taxon>
        <taxon>Ancylobacter</taxon>
    </lineage>
</organism>
<evidence type="ECO:0000313" key="3">
    <source>
        <dbReference type="Proteomes" id="UP001202867"/>
    </source>
</evidence>
<dbReference type="RefSeq" id="WP_247200855.1">
    <property type="nucleotide sequence ID" value="NZ_JALKCG010000004.1"/>
</dbReference>
<comment type="caution">
    <text evidence="2">The sequence shown here is derived from an EMBL/GenBank/DDBJ whole genome shotgun (WGS) entry which is preliminary data.</text>
</comment>
<name>A0ABT0DN15_9HYPH</name>
<accession>A0ABT0DN15</accession>
<keyword evidence="1" id="KW-0472">Membrane</keyword>
<keyword evidence="3" id="KW-1185">Reference proteome</keyword>
<dbReference type="EMBL" id="JALKCG010000004">
    <property type="protein sequence ID" value="MCK0208666.1"/>
    <property type="molecule type" value="Genomic_DNA"/>
</dbReference>
<dbReference type="Proteomes" id="UP001202867">
    <property type="component" value="Unassembled WGS sequence"/>
</dbReference>
<proteinExistence type="predicted"/>
<protein>
    <submittedName>
        <fullName evidence="2">Uncharacterized protein</fullName>
    </submittedName>
</protein>
<reference evidence="3" key="2">
    <citation type="submission" date="2023-07" db="EMBL/GenBank/DDBJ databases">
        <title>Ancylobacter moscoviensis sp. nov., facultatively methylotrophic bacteria from activated sludge and the reclassification of Starkeya novella (Starkey 1934) Kelly et al. 2000 as Ancylobacter novellus comb. nov., Starkeya koreensis Im et al. 2006 as Ancylobacter koreensis comb.nov., Angulomicrobium tetraedrale Vasil'eva et al. 1986 as Ancylobacter tetraedralis comb. nov., Angulomicrobium amanitiforme Fritz et al. 2004 as Ancylobacter amanitiformis comb. nov. and Methylorhabdus multivorans Doronina et al. 1996 as Ancylobacter multivorans comb. nov. and emended description of the genus Ancylobacter.</title>
        <authorList>
            <person name="Doronina N."/>
            <person name="Chemodurova A."/>
            <person name="Grouzdev D."/>
            <person name="Koziaeva V."/>
            <person name="Shi W."/>
            <person name="Wu L."/>
            <person name="Kaparullina E."/>
        </authorList>
    </citation>
    <scope>NUCLEOTIDE SEQUENCE [LARGE SCALE GENOMIC DNA]</scope>
    <source>
        <strain evidence="3">Jip08</strain>
    </source>
</reference>
<evidence type="ECO:0000313" key="2">
    <source>
        <dbReference type="EMBL" id="MCK0208666.1"/>
    </source>
</evidence>